<protein>
    <submittedName>
        <fullName evidence="2">Uncharacterized protein</fullName>
    </submittedName>
</protein>
<evidence type="ECO:0000313" key="2">
    <source>
        <dbReference type="EMBL" id="KAJ2893158.1"/>
    </source>
</evidence>
<name>A0AAD5WMH1_9PEZI</name>
<accession>A0AAD5WMH1</accession>
<organism evidence="2 3">
    <name type="scientific">Zalerion maritima</name>
    <dbReference type="NCBI Taxonomy" id="339359"/>
    <lineage>
        <taxon>Eukaryota</taxon>
        <taxon>Fungi</taxon>
        <taxon>Dikarya</taxon>
        <taxon>Ascomycota</taxon>
        <taxon>Pezizomycotina</taxon>
        <taxon>Sordariomycetes</taxon>
        <taxon>Lulworthiomycetidae</taxon>
        <taxon>Lulworthiales</taxon>
        <taxon>Lulworthiaceae</taxon>
        <taxon>Zalerion</taxon>
    </lineage>
</organism>
<sequence length="134" mass="14304">MVDEISTPSFTPPPSSQQRYSHPVHSRNVQPAGNLLPGRSRSTLLVEHTVDKGRRLEFRQGEACSAERSSVAPASGNARSDSSTTLIRIGLKVGISSGLALPVHRAQPLLLPSQRGGNCSWTVDWSGVPKGPGR</sequence>
<reference evidence="2" key="1">
    <citation type="submission" date="2022-07" db="EMBL/GenBank/DDBJ databases">
        <title>Draft genome sequence of Zalerion maritima ATCC 34329, a (micro)plastics degrading marine fungus.</title>
        <authorList>
            <person name="Paco A."/>
            <person name="Goncalves M.F.M."/>
            <person name="Rocha-Santos T.A.P."/>
            <person name="Alves A."/>
        </authorList>
    </citation>
    <scope>NUCLEOTIDE SEQUENCE</scope>
    <source>
        <strain evidence="2">ATCC 34329</strain>
    </source>
</reference>
<dbReference type="Proteomes" id="UP001201980">
    <property type="component" value="Unassembled WGS sequence"/>
</dbReference>
<keyword evidence="3" id="KW-1185">Reference proteome</keyword>
<comment type="caution">
    <text evidence="2">The sequence shown here is derived from an EMBL/GenBank/DDBJ whole genome shotgun (WGS) entry which is preliminary data.</text>
</comment>
<dbReference type="AlphaFoldDB" id="A0AAD5WMH1"/>
<gene>
    <name evidence="2" type="ORF">MKZ38_008983</name>
</gene>
<evidence type="ECO:0000256" key="1">
    <source>
        <dbReference type="SAM" id="MobiDB-lite"/>
    </source>
</evidence>
<proteinExistence type="predicted"/>
<evidence type="ECO:0000313" key="3">
    <source>
        <dbReference type="Proteomes" id="UP001201980"/>
    </source>
</evidence>
<dbReference type="EMBL" id="JAKWBI020000651">
    <property type="protein sequence ID" value="KAJ2893158.1"/>
    <property type="molecule type" value="Genomic_DNA"/>
</dbReference>
<feature type="region of interest" description="Disordered" evidence="1">
    <location>
        <begin position="1"/>
        <end position="44"/>
    </location>
</feature>